<organism evidence="1 2">
    <name type="scientific">Xenorhabdus taiwanensis</name>
    <dbReference type="NCBI Taxonomy" id="3085177"/>
    <lineage>
        <taxon>Bacteria</taxon>
        <taxon>Pseudomonadati</taxon>
        <taxon>Pseudomonadota</taxon>
        <taxon>Gammaproteobacteria</taxon>
        <taxon>Enterobacterales</taxon>
        <taxon>Morganellaceae</taxon>
        <taxon>Xenorhabdus</taxon>
    </lineage>
</organism>
<sequence length="70" mass="8246">MDGHNDVWFFWCHYCSNEVYDLNTMTFIRLTQKSNVTQLPTVENSTAKLFKFIPKLAWIVDGHVQTEHQA</sequence>
<name>A0ABM8JZR5_9GAMM</name>
<protein>
    <submittedName>
        <fullName evidence="1">Uncharacterized protein</fullName>
    </submittedName>
</protein>
<evidence type="ECO:0000313" key="1">
    <source>
        <dbReference type="EMBL" id="BET97526.1"/>
    </source>
</evidence>
<accession>A0ABM8JZR5</accession>
<keyword evidence="2" id="KW-1185">Reference proteome</keyword>
<gene>
    <name evidence="1" type="ORF">TCT1_24470</name>
</gene>
<evidence type="ECO:0000313" key="2">
    <source>
        <dbReference type="Proteomes" id="UP001529514"/>
    </source>
</evidence>
<reference evidence="1 2" key="1">
    <citation type="submission" date="2023-10" db="EMBL/GenBank/DDBJ databases">
        <title>Xenorhabdus taiwanensis sp. nov., a symbiotic bacterium associated with the entomopathogenic nematode Steinernema taiwanensis.</title>
        <authorList>
            <person name="Tseng C.T."/>
            <person name="Shu H.Y."/>
            <person name="Chen M.H."/>
            <person name="Fang Y.J."/>
            <person name="Wu T.L."/>
            <person name="Lin Y.C."/>
            <person name="Huang C.J."/>
        </authorList>
    </citation>
    <scope>NUCLEOTIDE SEQUENCE [LARGE SCALE GENOMIC DNA]</scope>
    <source>
        <strain evidence="1 2">TCT-1</strain>
    </source>
</reference>
<dbReference type="EMBL" id="AP028978">
    <property type="protein sequence ID" value="BET97526.1"/>
    <property type="molecule type" value="Genomic_DNA"/>
</dbReference>
<proteinExistence type="predicted"/>
<dbReference type="Proteomes" id="UP001529514">
    <property type="component" value="Chromosome"/>
</dbReference>